<evidence type="ECO:0000259" key="9">
    <source>
        <dbReference type="PROSITE" id="PS51352"/>
    </source>
</evidence>
<name>A0A919CK81_9GAMM</name>
<reference evidence="10" key="2">
    <citation type="submission" date="2020-09" db="EMBL/GenBank/DDBJ databases">
        <authorList>
            <person name="Sun Q."/>
            <person name="Kim S."/>
        </authorList>
    </citation>
    <scope>NUCLEOTIDE SEQUENCE</scope>
    <source>
        <strain evidence="10">KCTC 23430</strain>
    </source>
</reference>
<comment type="subcellular location">
    <subcellularLocation>
        <location evidence="1">Cell membrane</location>
        <topology evidence="1">Multi-pass membrane protein</topology>
    </subcellularLocation>
</comment>
<dbReference type="Proteomes" id="UP000644693">
    <property type="component" value="Unassembled WGS sequence"/>
</dbReference>
<dbReference type="SUPFAM" id="SSF74863">
    <property type="entry name" value="Thiol:disulfide interchange protein DsbD, N-terminal domain (DsbD-alpha)"/>
    <property type="match status" value="1"/>
</dbReference>
<dbReference type="SUPFAM" id="SSF52833">
    <property type="entry name" value="Thioredoxin-like"/>
    <property type="match status" value="1"/>
</dbReference>
<dbReference type="Gene3D" id="2.60.40.1250">
    <property type="entry name" value="Thiol:disulfide interchange protein DsbD, N-terminal domain"/>
    <property type="match status" value="1"/>
</dbReference>
<dbReference type="Pfam" id="PF02683">
    <property type="entry name" value="DsbD_TM"/>
    <property type="match status" value="1"/>
</dbReference>
<dbReference type="Pfam" id="PF11412">
    <property type="entry name" value="DsbD_N"/>
    <property type="match status" value="1"/>
</dbReference>
<comment type="caution">
    <text evidence="10">The sequence shown here is derived from an EMBL/GenBank/DDBJ whole genome shotgun (WGS) entry which is preliminary data.</text>
</comment>
<dbReference type="AlphaFoldDB" id="A0A919CK81"/>
<dbReference type="GO" id="GO:0015035">
    <property type="term" value="F:protein-disulfide reductase activity"/>
    <property type="evidence" value="ECO:0007669"/>
    <property type="project" value="TreeGrafter"/>
</dbReference>
<dbReference type="CDD" id="cd02953">
    <property type="entry name" value="DsbDgamma"/>
    <property type="match status" value="1"/>
</dbReference>
<dbReference type="InterPro" id="IPR028250">
    <property type="entry name" value="DsbDN"/>
</dbReference>
<accession>A0A919CK81</accession>
<dbReference type="EMBL" id="BMYM01000002">
    <property type="protein sequence ID" value="GHD33478.1"/>
    <property type="molecule type" value="Genomic_DNA"/>
</dbReference>
<keyword evidence="3 7" id="KW-0812">Transmembrane</keyword>
<dbReference type="InterPro" id="IPR035671">
    <property type="entry name" value="DsbD_gamma"/>
</dbReference>
<feature type="signal peptide" evidence="8">
    <location>
        <begin position="1"/>
        <end position="18"/>
    </location>
</feature>
<feature type="transmembrane region" description="Helical" evidence="7">
    <location>
        <begin position="232"/>
        <end position="252"/>
    </location>
</feature>
<evidence type="ECO:0000313" key="11">
    <source>
        <dbReference type="Proteomes" id="UP000644693"/>
    </source>
</evidence>
<proteinExistence type="predicted"/>
<dbReference type="Pfam" id="PF13899">
    <property type="entry name" value="Thioredoxin_7"/>
    <property type="match status" value="1"/>
</dbReference>
<feature type="transmembrane region" description="Helical" evidence="7">
    <location>
        <begin position="408"/>
        <end position="428"/>
    </location>
</feature>
<dbReference type="GO" id="GO:0017004">
    <property type="term" value="P:cytochrome complex assembly"/>
    <property type="evidence" value="ECO:0007669"/>
    <property type="project" value="UniProtKB-KW"/>
</dbReference>
<gene>
    <name evidence="10" type="primary">dsbD</name>
    <name evidence="10" type="ORF">GCM10007053_17900</name>
</gene>
<keyword evidence="5 7" id="KW-1133">Transmembrane helix</keyword>
<keyword evidence="4" id="KW-0201">Cytochrome c-type biogenesis</keyword>
<dbReference type="InterPro" id="IPR003834">
    <property type="entry name" value="Cyt_c_assmbl_TM_dom"/>
</dbReference>
<dbReference type="InterPro" id="IPR036929">
    <property type="entry name" value="DsbDN_sf"/>
</dbReference>
<evidence type="ECO:0000256" key="1">
    <source>
        <dbReference type="ARBA" id="ARBA00004651"/>
    </source>
</evidence>
<feature type="transmembrane region" description="Helical" evidence="7">
    <location>
        <begin position="272"/>
        <end position="291"/>
    </location>
</feature>
<evidence type="ECO:0000256" key="8">
    <source>
        <dbReference type="SAM" id="SignalP"/>
    </source>
</evidence>
<feature type="transmembrane region" description="Helical" evidence="7">
    <location>
        <begin position="312"/>
        <end position="336"/>
    </location>
</feature>
<evidence type="ECO:0000256" key="7">
    <source>
        <dbReference type="SAM" id="Phobius"/>
    </source>
</evidence>
<dbReference type="PANTHER" id="PTHR32234:SF3">
    <property type="entry name" value="SUPPRESSION OF COPPER SENSITIVITY PROTEIN"/>
    <property type="match status" value="1"/>
</dbReference>
<dbReference type="RefSeq" id="WP_189477467.1">
    <property type="nucleotide sequence ID" value="NZ_BMYM01000002.1"/>
</dbReference>
<dbReference type="GO" id="GO:0045454">
    <property type="term" value="P:cell redox homeostasis"/>
    <property type="evidence" value="ECO:0007669"/>
    <property type="project" value="TreeGrafter"/>
</dbReference>
<protein>
    <submittedName>
        <fullName evidence="10">Cytochrome c biogenesis protein</fullName>
    </submittedName>
</protein>
<feature type="transmembrane region" description="Helical" evidence="7">
    <location>
        <begin position="386"/>
        <end position="402"/>
    </location>
</feature>
<sequence>MRAFLAILLLLLSPTLSAQTGTSLGAGSATDPFGAALSGPEFLPVEEAYQVAVDVQEDGALRIYWQIEPEYYLYQHQFKFELSDASGDIPLEVALPTALERVDEFFGEVRVYYGSADITAVPQRAPEAATLRMTSQGCADAGLCYPPRSQQFAVDFNDGSASEEVPTNNKGAANTEPAATEFAGAGTLAYMMVLAFLGGIILNLMPCVFPVLSLKVLSFTSGNDAHASRHAWVYGAGVVVSFVAVAAVLIALQQAGNAIGWGFQLQSPGFVIALAYLFIAMGLSLSGVVQFGGNLMNLGGDLAAKEGDAGSFFTGVLAVVVASPCTAPFMGTALGFALTQPAAVGLTVFAALGAGMAAPMVLLAHSALARRLMPKPGAWMETLKEVLAFPLYATALWLFWVAGRQTGVDTMTVAIGGALVLTLGLWLWHRGRWQQVVSIALVALAIAMGSWRSPNPGSSGSSIEGTVAWSEQALRDYRNSGQPVFVDVTADWCITCIANEQAVLFTEDMRAAFEAHGVTYMVADWTNYDADIARFIESHGRSGIPLYLMYSSNPDQPPLLLPQILSSAVVLEALEAVSVSSEVVAAN</sequence>
<evidence type="ECO:0000256" key="4">
    <source>
        <dbReference type="ARBA" id="ARBA00022748"/>
    </source>
</evidence>
<evidence type="ECO:0000256" key="3">
    <source>
        <dbReference type="ARBA" id="ARBA00022692"/>
    </source>
</evidence>
<evidence type="ECO:0000313" key="10">
    <source>
        <dbReference type="EMBL" id="GHD33478.1"/>
    </source>
</evidence>
<keyword evidence="8" id="KW-0732">Signal</keyword>
<dbReference type="PROSITE" id="PS51352">
    <property type="entry name" value="THIOREDOXIN_2"/>
    <property type="match status" value="1"/>
</dbReference>
<organism evidence="10 11">
    <name type="scientific">Parahalioglobus pacificus</name>
    <dbReference type="NCBI Taxonomy" id="930806"/>
    <lineage>
        <taxon>Bacteria</taxon>
        <taxon>Pseudomonadati</taxon>
        <taxon>Pseudomonadota</taxon>
        <taxon>Gammaproteobacteria</taxon>
        <taxon>Cellvibrionales</taxon>
        <taxon>Halieaceae</taxon>
        <taxon>Parahalioglobus</taxon>
    </lineage>
</organism>
<dbReference type="GO" id="GO:0005886">
    <property type="term" value="C:plasma membrane"/>
    <property type="evidence" value="ECO:0007669"/>
    <property type="project" value="UniProtKB-SubCell"/>
</dbReference>
<feature type="chain" id="PRO_5037456065" evidence="8">
    <location>
        <begin position="19"/>
        <end position="587"/>
    </location>
</feature>
<reference evidence="10" key="1">
    <citation type="journal article" date="2014" name="Int. J. Syst. Evol. Microbiol.">
        <title>Complete genome sequence of Corynebacterium casei LMG S-19264T (=DSM 44701T), isolated from a smear-ripened cheese.</title>
        <authorList>
            <consortium name="US DOE Joint Genome Institute (JGI-PGF)"/>
            <person name="Walter F."/>
            <person name="Albersmeier A."/>
            <person name="Kalinowski J."/>
            <person name="Ruckert C."/>
        </authorList>
    </citation>
    <scope>NUCLEOTIDE SEQUENCE</scope>
    <source>
        <strain evidence="10">KCTC 23430</strain>
    </source>
</reference>
<dbReference type="PANTHER" id="PTHR32234">
    <property type="entry name" value="THIOL:DISULFIDE INTERCHANGE PROTEIN DSBD"/>
    <property type="match status" value="1"/>
</dbReference>
<dbReference type="InterPro" id="IPR036249">
    <property type="entry name" value="Thioredoxin-like_sf"/>
</dbReference>
<feature type="transmembrane region" description="Helical" evidence="7">
    <location>
        <begin position="342"/>
        <end position="365"/>
    </location>
</feature>
<evidence type="ECO:0000256" key="2">
    <source>
        <dbReference type="ARBA" id="ARBA00022475"/>
    </source>
</evidence>
<evidence type="ECO:0000256" key="6">
    <source>
        <dbReference type="ARBA" id="ARBA00023136"/>
    </source>
</evidence>
<dbReference type="Gene3D" id="3.40.30.10">
    <property type="entry name" value="Glutaredoxin"/>
    <property type="match status" value="1"/>
</dbReference>
<keyword evidence="2" id="KW-1003">Cell membrane</keyword>
<feature type="transmembrane region" description="Helical" evidence="7">
    <location>
        <begin position="188"/>
        <end position="212"/>
    </location>
</feature>
<evidence type="ECO:0000256" key="5">
    <source>
        <dbReference type="ARBA" id="ARBA00022989"/>
    </source>
</evidence>
<feature type="domain" description="Thioredoxin" evidence="9">
    <location>
        <begin position="449"/>
        <end position="579"/>
    </location>
</feature>
<keyword evidence="6 7" id="KW-0472">Membrane</keyword>
<dbReference type="InterPro" id="IPR013766">
    <property type="entry name" value="Thioredoxin_domain"/>
</dbReference>
<feature type="transmembrane region" description="Helical" evidence="7">
    <location>
        <begin position="435"/>
        <end position="451"/>
    </location>
</feature>
<keyword evidence="11" id="KW-1185">Reference proteome</keyword>